<evidence type="ECO:0000313" key="9">
    <source>
        <dbReference type="EMBL" id="CAL8145549.1"/>
    </source>
</evidence>
<dbReference type="EMBL" id="CAXLJM020000164">
    <property type="protein sequence ID" value="CAL8145549.1"/>
    <property type="molecule type" value="Genomic_DNA"/>
</dbReference>
<feature type="transmembrane region" description="Helical" evidence="8">
    <location>
        <begin position="392"/>
        <end position="411"/>
    </location>
</feature>
<feature type="transmembrane region" description="Helical" evidence="8">
    <location>
        <begin position="911"/>
        <end position="930"/>
    </location>
</feature>
<comment type="caution">
    <text evidence="9">The sequence shown here is derived from an EMBL/GenBank/DDBJ whole genome shotgun (WGS) entry which is preliminary data.</text>
</comment>
<keyword evidence="4 8" id="KW-1133">Transmembrane helix</keyword>
<protein>
    <submittedName>
        <fullName evidence="9">Uncharacterized protein</fullName>
    </submittedName>
</protein>
<evidence type="ECO:0000256" key="2">
    <source>
        <dbReference type="ARBA" id="ARBA00022475"/>
    </source>
</evidence>
<keyword evidence="10" id="KW-1185">Reference proteome</keyword>
<keyword evidence="2" id="KW-1003">Cell membrane</keyword>
<evidence type="ECO:0000256" key="8">
    <source>
        <dbReference type="SAM" id="Phobius"/>
    </source>
</evidence>
<evidence type="ECO:0000313" key="10">
    <source>
        <dbReference type="Proteomes" id="UP001642540"/>
    </source>
</evidence>
<organism evidence="9 10">
    <name type="scientific">Orchesella dallaii</name>
    <dbReference type="NCBI Taxonomy" id="48710"/>
    <lineage>
        <taxon>Eukaryota</taxon>
        <taxon>Metazoa</taxon>
        <taxon>Ecdysozoa</taxon>
        <taxon>Arthropoda</taxon>
        <taxon>Hexapoda</taxon>
        <taxon>Collembola</taxon>
        <taxon>Entomobryomorpha</taxon>
        <taxon>Entomobryoidea</taxon>
        <taxon>Orchesellidae</taxon>
        <taxon>Orchesellinae</taxon>
        <taxon>Orchesella</taxon>
    </lineage>
</organism>
<comment type="subcellular location">
    <subcellularLocation>
        <location evidence="1">Cell membrane</location>
        <topology evidence="1">Multi-pass membrane protein</topology>
    </subcellularLocation>
</comment>
<feature type="transmembrane region" description="Helical" evidence="8">
    <location>
        <begin position="859"/>
        <end position="877"/>
    </location>
</feature>
<evidence type="ECO:0000256" key="3">
    <source>
        <dbReference type="ARBA" id="ARBA00022692"/>
    </source>
</evidence>
<evidence type="ECO:0000256" key="4">
    <source>
        <dbReference type="ARBA" id="ARBA00022989"/>
    </source>
</evidence>
<evidence type="ECO:0000256" key="6">
    <source>
        <dbReference type="ARBA" id="ARBA00023170"/>
    </source>
</evidence>
<keyword evidence="6" id="KW-0675">Receptor</keyword>
<reference evidence="9 10" key="1">
    <citation type="submission" date="2024-08" db="EMBL/GenBank/DDBJ databases">
        <authorList>
            <person name="Cucini C."/>
            <person name="Frati F."/>
        </authorList>
    </citation>
    <scope>NUCLEOTIDE SEQUENCE [LARGE SCALE GENOMIC DNA]</scope>
</reference>
<feature type="transmembrane region" description="Helical" evidence="8">
    <location>
        <begin position="821"/>
        <end position="839"/>
    </location>
</feature>
<evidence type="ECO:0000256" key="7">
    <source>
        <dbReference type="ARBA" id="ARBA00023180"/>
    </source>
</evidence>
<keyword evidence="7" id="KW-0325">Glycoprotein</keyword>
<feature type="transmembrane region" description="Helical" evidence="8">
    <location>
        <begin position="588"/>
        <end position="608"/>
    </location>
</feature>
<proteinExistence type="predicted"/>
<keyword evidence="3 8" id="KW-0812">Transmembrane</keyword>
<feature type="transmembrane region" description="Helical" evidence="8">
    <location>
        <begin position="338"/>
        <end position="358"/>
    </location>
</feature>
<dbReference type="Proteomes" id="UP001642540">
    <property type="component" value="Unassembled WGS sequence"/>
</dbReference>
<keyword evidence="5 8" id="KW-0472">Membrane</keyword>
<sequence length="1140" mass="130104">MHLMEPLPFLDCILLAVENLKSNESLSISKCTIVLVLPNFPISTLFQTKNSVYMTFTEIINSTKEFPDVFFPKHLFPCSILIYDENVKLPKIGKRFTEFVPGIDENNFHIFLINYKIQLENLNSAVKALPHIIFVSFNNSYNGESFLESDVKVSTLDAISKNLVKVWSFNVVKNLIEKCIKYGWNFGEAFQFKRWNFQGLPFRIAMSVHMPGPRQPDFDSRRRNEYPRTFNYSRYFKHLVMIMAHLIEDGVNGSATAALFETPLFGNINPESGEWVGLLREVIDEKAHTCIGLAASQEQGKVVVQANAFSFSAVSFLIALPRQVSGSSAFFIFESFQFAIWLILCGFAGAIILLLSLVNSEEIQINIELVLLAIIDQPCEQLRERHFSRSNILCPLMTGWFVAIIVVGNLFKSRLTSVLVEPDTDSPPDNLIQLAKSDYQIGTLYYKETEFESVVLHMENLTVVQNLKKKFLHYNVTAKDKCLQKVLEGHYVCMGIQSLLSTFARDFLKNKYGQRLYTFSKDILAARFVIPVLSNYVGHCQGRFNFMTSTMLENGLLQHWNSIIYREKANKLRYIEKSGSETYAEAVYPLYILGIGSSISLAAFLFEVCKNRISAKRQENNLLVIGFLDILNSTKEFPDVFYTKHSFPCSIVIYEEKVKLPKIGKSWTEFVPGIDANNLHNNIFLINHKIQFENLNSAVKALPHIFEAFQFKRWDFKGLPFRIAMSVHWPGPRQPDFDSRRRNEHPRTFNYSHYFKHVVMIMAHLIEDGVNGSATAALFQTPLFGRINPETGKWVGLVREVMDEKAHTCIGLAASQEQGKVVVQTNAFGFSAVSFLVALPRQVSGSSAFTIFDSFQFEIWLILCGLAGLIILLLSLVNSEEIQINIELVLLAILDQPCVKFRARYFSRSNILCPLMTGWFVAIIVVGNLFKSRFTSVLVEPDTDSPPQNLIQLVNSDYQIGTLYYRETEFEAVVLQMENLTVVKNLKKKFLHYNVTAKDVCLKKVLQGHNVCMGVQSLLSNFGRDFLKNKYDQNLYTFSKDILAVRFVIPVLSNYVAHVQGRFNFMTSTMLENGLLQHWNSIIYREKANKLRYIEKTSSKTFAEAVYPLYVLGVGSFISRAGFCFEICKYRVSCSKNQKK</sequence>
<dbReference type="PANTHER" id="PTHR42643:SF24">
    <property type="entry name" value="IONOTROPIC RECEPTOR 60A"/>
    <property type="match status" value="1"/>
</dbReference>
<gene>
    <name evidence="9" type="ORF">ODALV1_LOCUS30527</name>
</gene>
<dbReference type="InterPro" id="IPR052192">
    <property type="entry name" value="Insect_Ionotropic_Sensory_Rcpt"/>
</dbReference>
<evidence type="ECO:0000256" key="1">
    <source>
        <dbReference type="ARBA" id="ARBA00004651"/>
    </source>
</evidence>
<evidence type="ECO:0000256" key="5">
    <source>
        <dbReference type="ARBA" id="ARBA00023136"/>
    </source>
</evidence>
<dbReference type="PANTHER" id="PTHR42643">
    <property type="entry name" value="IONOTROPIC RECEPTOR 20A-RELATED"/>
    <property type="match status" value="1"/>
</dbReference>
<name>A0ABP1S7G3_9HEXA</name>
<accession>A0ABP1S7G3</accession>